<dbReference type="GO" id="GO:0006281">
    <property type="term" value="P:DNA repair"/>
    <property type="evidence" value="ECO:0007669"/>
    <property type="project" value="InterPro"/>
</dbReference>
<dbReference type="KEGG" id="spe:Spro_4064"/>
<reference evidence="2" key="1">
    <citation type="submission" date="2007-09" db="EMBL/GenBank/DDBJ databases">
        <title>Complete sequence of chromosome of Serratia proteamaculans 568.</title>
        <authorList>
            <consortium name="US DOE Joint Genome Institute"/>
            <person name="Copeland A."/>
            <person name="Lucas S."/>
            <person name="Lapidus A."/>
            <person name="Barry K."/>
            <person name="Glavina del Rio T."/>
            <person name="Dalin E."/>
            <person name="Tice H."/>
            <person name="Pitluck S."/>
            <person name="Chain P."/>
            <person name="Malfatti S."/>
            <person name="Shin M."/>
            <person name="Vergez L."/>
            <person name="Schmutz J."/>
            <person name="Larimer F."/>
            <person name="Land M."/>
            <person name="Hauser L."/>
            <person name="Kyrpides N."/>
            <person name="Kim E."/>
            <person name="Taghavi S."/>
            <person name="Newman L."/>
            <person name="Vangronsveld J."/>
            <person name="van der Lelie D."/>
            <person name="Richardson P."/>
        </authorList>
    </citation>
    <scope>NUCLEOTIDE SEQUENCE [LARGE SCALE GENOMIC DNA]</scope>
    <source>
        <strain evidence="2">568</strain>
    </source>
</reference>
<evidence type="ECO:0000313" key="2">
    <source>
        <dbReference type="EMBL" id="ABV43159.1"/>
    </source>
</evidence>
<gene>
    <name evidence="2" type="ordered locus">Spro_4064</name>
</gene>
<dbReference type="STRING" id="399741.Spro_4064"/>
<feature type="domain" description="DUF4113" evidence="1">
    <location>
        <begin position="93"/>
        <end position="132"/>
    </location>
</feature>
<dbReference type="HOGENOM" id="CLU_012348_8_3_6"/>
<dbReference type="Pfam" id="PF13438">
    <property type="entry name" value="DUF4113"/>
    <property type="match status" value="1"/>
</dbReference>
<dbReference type="AlphaFoldDB" id="A8GJ69"/>
<name>A8GJ69_SERP5</name>
<dbReference type="EMBL" id="CP000826">
    <property type="protein sequence ID" value="ABV43159.1"/>
    <property type="molecule type" value="Genomic_DNA"/>
</dbReference>
<proteinExistence type="predicted"/>
<dbReference type="eggNOG" id="COG0389">
    <property type="taxonomic scope" value="Bacteria"/>
</dbReference>
<sequence>MHQAVCQYVEHAAEKLRGERQYCRHITVFLRTSPFASNDPYYANSNSVQLMLATQDKCDVVAVAGAVKTHEATWRDGYRYQRAGIMLNDFCDINHSGLGNVWFAGQGINKAWAMRRELLSPSYITRLSDIPNARLI</sequence>
<protein>
    <submittedName>
        <fullName evidence="2">UV protection protein</fullName>
    </submittedName>
</protein>
<organism evidence="2">
    <name type="scientific">Serratia proteamaculans (strain 568)</name>
    <dbReference type="NCBI Taxonomy" id="399741"/>
    <lineage>
        <taxon>Bacteria</taxon>
        <taxon>Pseudomonadati</taxon>
        <taxon>Pseudomonadota</taxon>
        <taxon>Gammaproteobacteria</taxon>
        <taxon>Enterobacterales</taxon>
        <taxon>Yersiniaceae</taxon>
        <taxon>Serratia</taxon>
    </lineage>
</organism>
<accession>A8GJ69</accession>
<dbReference type="GO" id="GO:0003684">
    <property type="term" value="F:damaged DNA binding"/>
    <property type="evidence" value="ECO:0007669"/>
    <property type="project" value="InterPro"/>
</dbReference>
<dbReference type="InterPro" id="IPR025188">
    <property type="entry name" value="DUF4113"/>
</dbReference>
<evidence type="ECO:0000259" key="1">
    <source>
        <dbReference type="Pfam" id="PF13438"/>
    </source>
</evidence>